<reference evidence="17 18" key="1">
    <citation type="submission" date="2013-12" db="EMBL/GenBank/DDBJ databases">
        <title>Ecological redundancy of diverse viral populations within a natural community.</title>
        <authorList>
            <person name="Gregory A.C."/>
            <person name="LaButti K."/>
            <person name="Copeland A."/>
            <person name="Woyke T."/>
            <person name="Sullivan M.B."/>
        </authorList>
    </citation>
    <scope>NUCLEOTIDE SEQUENCE [LARGE SCALE GENOMIC DNA]</scope>
    <source>
        <strain evidence="17">Syn7803US105</strain>
    </source>
</reference>
<feature type="site" description="Essential for viral replication" evidence="13">
    <location>
        <position position="645"/>
    </location>
</feature>
<keyword evidence="7 13" id="KW-0378">Hydrolase</keyword>
<dbReference type="KEGG" id="vg:24171784"/>
<keyword evidence="6 13" id="KW-0540">Nuclease</keyword>
<feature type="domain" description="DNA-directed DNA polymerase family B exonuclease" evidence="16">
    <location>
        <begin position="102"/>
        <end position="265"/>
    </location>
</feature>
<gene>
    <name evidence="17" type="ORF">Syn7803US105_154</name>
</gene>
<evidence type="ECO:0000256" key="13">
    <source>
        <dbReference type="HAMAP-Rule" id="MF_04100"/>
    </source>
</evidence>
<evidence type="ECO:0000256" key="9">
    <source>
        <dbReference type="ARBA" id="ARBA00022932"/>
    </source>
</evidence>
<dbReference type="Pfam" id="PF03104">
    <property type="entry name" value="DNA_pol_B_exo1"/>
    <property type="match status" value="1"/>
</dbReference>
<dbReference type="InterPro" id="IPR023211">
    <property type="entry name" value="DNA_pol_palm_dom_sf"/>
</dbReference>
<dbReference type="GO" id="GO:0006261">
    <property type="term" value="P:DNA-templated DNA replication"/>
    <property type="evidence" value="ECO:0007669"/>
    <property type="project" value="TreeGrafter"/>
</dbReference>
<comment type="similarity">
    <text evidence="1 13 14">Belongs to the DNA polymerase type-B family.</text>
</comment>
<dbReference type="GO" id="GO:0003677">
    <property type="term" value="F:DNA binding"/>
    <property type="evidence" value="ECO:0007669"/>
    <property type="project" value="UniProtKB-UniRule"/>
</dbReference>
<sequence length="833" mass="97103">MSQFYTNVQLAGNTILYRGYEDGQQVQSRAHFSPTLYVLSKKDEVTKTLEGKNVRAVKFDSSREARGFIEQYDGVEGFEVHGYERFVYQYIRQEFPGEVQYNINQMKIYALDIEVQCENGFPNVQEAAEEMLSITIKDMVTKKYYSWATREFEAPEGVETHIFWTEHEMLNHFIGWWVQNTPDILTGWNVNLYDVPYIARRVNRVLGEKWMKSLSPWNRANEREVFVQGRKNIAYDISGVNILDYLDLYRKFTYSNQESYRLDHIAFVELGQRKVDHSEYENFKDFYTSDWQKFMEYNIQDVELIDRLEDKMKLLELAITMAYDAKVNFEDVYSQVRMWDTMIYNYLTDKNIVVPPRNFGAKKDEKYAGAYVKEPIPGKYDWVVSFDLNSLYPHLIMQYNISPETLVESRHPSATVDKILGQTLDIKGDYCVCANGAQYRKDILGFLPEMMQKIYDERTIYKKRMLKSKQALEHATTSTETTSLQKDISKFNNIQMARKIQLNSAYGAIGNQYFRYYNLANAEAITLSGQVSIRWIENKVNNYLNKLLKTKDHDYVIASDTDSIYICLDLLVRSVFPSQDVPPERVVGFLDSACKERIEPFIEKSYQELANYVGAYDQKMVMKRENIANKGIWTAKKRYILNVWDSEGVRYEKPKLKIMGLEAVKSSTPAACRAAIKECMVVIVNKDEEAAQKFIADFKDKFSSLPVEDISFPRGCNNLNKWSNPSTLYSKGTPIHVRGALLYNFHNKKNKLTHKYPLIQDGEKIKFVYLKTPNKIGENVISYLNTFPKEFGLDKHVDYDLQFSKSFLDPIKVIMDTIGWKPEKIASLEFLFG</sequence>
<dbReference type="InterPro" id="IPR036397">
    <property type="entry name" value="RNaseH_sf"/>
</dbReference>
<comment type="subunit">
    <text evidence="13">Part of the replicase complex that includes the DNA polymerase, the polymerase clamp, the clamp loader complex, the single-stranded DNA binding protein, and the primase/helicase. Interacts with the polymerase clamp; this interaction constitutes the polymerase holoenzyme.</text>
</comment>
<keyword evidence="13" id="KW-0479">Metal-binding</keyword>
<comment type="cofactor">
    <cofactor evidence="13">
        <name>Mg(2+)</name>
        <dbReference type="ChEBI" id="CHEBI:18420"/>
    </cofactor>
</comment>
<feature type="binding site" evidence="13">
    <location>
        <position position="301"/>
    </location>
    <ligand>
        <name>Mg(2+)</name>
        <dbReference type="ChEBI" id="CHEBI:18420"/>
        <label>2</label>
        <note>catalytic; for 3'-5' exonuclease activity</note>
    </ligand>
</feature>
<dbReference type="GO" id="GO:0039686">
    <property type="term" value="P:bidirectional double-stranded viral DNA replication"/>
    <property type="evidence" value="ECO:0007669"/>
    <property type="project" value="UniProtKB-UniRule"/>
</dbReference>
<keyword evidence="9 13" id="KW-0239">DNA-directed DNA polymerase</keyword>
<feature type="binding site" evidence="13">
    <location>
        <position position="562"/>
    </location>
    <ligand>
        <name>Mg(2+)</name>
        <dbReference type="ChEBI" id="CHEBI:18420"/>
        <label>3</label>
        <note>catalytic; for polymerase activity</note>
    </ligand>
</feature>
<evidence type="ECO:0000256" key="3">
    <source>
        <dbReference type="ARBA" id="ARBA00022679"/>
    </source>
</evidence>
<dbReference type="SUPFAM" id="SSF53098">
    <property type="entry name" value="Ribonuclease H-like"/>
    <property type="match status" value="1"/>
</dbReference>
<feature type="domain" description="DNA-directed DNA polymerase family B multifunctional" evidence="15">
    <location>
        <begin position="342"/>
        <end position="568"/>
    </location>
</feature>
<feature type="site" description="Optimization of metal coordination by the polymerase active site" evidence="13">
    <location>
        <position position="560"/>
    </location>
</feature>
<accession>A0A0E3HG57</accession>
<feature type="region of interest" description="Polymerase" evidence="13">
    <location>
        <begin position="354"/>
        <end position="833"/>
    </location>
</feature>
<dbReference type="InterPro" id="IPR006133">
    <property type="entry name" value="DNA-dir_DNA_pol_B_exonuc"/>
</dbReference>
<dbReference type="RefSeq" id="YP_009133714.1">
    <property type="nucleotide sequence ID" value="NC_026924.1"/>
</dbReference>
<dbReference type="GO" id="GO:0003887">
    <property type="term" value="F:DNA-directed DNA polymerase activity"/>
    <property type="evidence" value="ECO:0007669"/>
    <property type="project" value="UniProtKB-UniRule"/>
</dbReference>
<comment type="caution">
    <text evidence="13">Lacks conserved residue(s) required for the propagation of feature annotation.</text>
</comment>
<feature type="binding site" evidence="13">
    <location>
        <position position="114"/>
    </location>
    <ligand>
        <name>Mg(2+)</name>
        <dbReference type="ChEBI" id="CHEBI:18420"/>
        <label>1</label>
        <note>catalytic; for 3'-5' exonuclease activity</note>
    </ligand>
</feature>
<proteinExistence type="inferred from homology"/>
<evidence type="ECO:0000256" key="6">
    <source>
        <dbReference type="ARBA" id="ARBA00022722"/>
    </source>
</evidence>
<keyword evidence="10 13" id="KW-1194">Viral DNA replication</keyword>
<dbReference type="Gene3D" id="3.90.1600.10">
    <property type="entry name" value="Palm domain of DNA polymerase"/>
    <property type="match status" value="1"/>
</dbReference>
<keyword evidence="13" id="KW-0460">Magnesium</keyword>
<feature type="region of interest" description="Interaction with the polymerase clamp" evidence="13">
    <location>
        <begin position="828"/>
        <end position="833"/>
    </location>
</feature>
<organism evidence="17 18">
    <name type="scientific">Synechococcus phage ACG-2014g</name>
    <dbReference type="NCBI Taxonomy" id="1493512"/>
    <lineage>
        <taxon>Viruses</taxon>
        <taxon>Duplodnaviria</taxon>
        <taxon>Heunggongvirae</taxon>
        <taxon>Uroviricota</taxon>
        <taxon>Caudoviricetes</taxon>
        <taxon>Pantevenvirales</taxon>
        <taxon>Kyanoviridae</taxon>
        <taxon>Macariavirus</taxon>
        <taxon>Macariavirus tuscon14g</taxon>
    </lineage>
</organism>
<dbReference type="GO" id="GO:0008408">
    <property type="term" value="F:3'-5' exonuclease activity"/>
    <property type="evidence" value="ECO:0007669"/>
    <property type="project" value="UniProtKB-UniRule"/>
</dbReference>
<feature type="binding site" evidence="13">
    <location>
        <position position="499"/>
    </location>
    <ligand>
        <name>substrate</name>
    </ligand>
</feature>
<dbReference type="GeneID" id="24171784"/>
<dbReference type="InterPro" id="IPR034749">
    <property type="entry name" value="DPOL_T4"/>
</dbReference>
<feature type="binding site" evidence="13">
    <location>
        <position position="112"/>
    </location>
    <ligand>
        <name>Mg(2+)</name>
        <dbReference type="ChEBI" id="CHEBI:18420"/>
        <label>1</label>
        <note>catalytic; for 3'-5' exonuclease activity</note>
    </ligand>
</feature>
<feature type="region of interest" description="Beta hairpin" evidence="13">
    <location>
        <begin position="220"/>
        <end position="236"/>
    </location>
</feature>
<dbReference type="Gene3D" id="3.30.420.10">
    <property type="entry name" value="Ribonuclease H-like superfamily/Ribonuclease H"/>
    <property type="match status" value="1"/>
</dbReference>
<feature type="binding site" evidence="13">
    <location>
        <position position="388"/>
    </location>
    <ligand>
        <name>Mg(2+)</name>
        <dbReference type="ChEBI" id="CHEBI:18420"/>
        <label>4</label>
        <note>catalytic; for polymerase activity</note>
    </ligand>
</feature>
<feature type="site" description="Optimization of metal coordination by the polymerase active site" evidence="13">
    <location>
        <position position="637"/>
    </location>
</feature>
<name>A0A0E3HG57_9CAUD</name>
<keyword evidence="11 13" id="KW-0238">DNA-binding</keyword>
<feature type="binding site" evidence="13">
    <location>
        <position position="458"/>
    </location>
    <ligand>
        <name>substrate</name>
    </ligand>
</feature>
<dbReference type="InterPro" id="IPR043502">
    <property type="entry name" value="DNA/RNA_pol_sf"/>
</dbReference>
<dbReference type="InterPro" id="IPR050240">
    <property type="entry name" value="DNA_pol_type-B"/>
</dbReference>
<comment type="domain">
    <text evidence="13">The N-terminus contains the 3'-5' exonuclease activity. The C-terminus contains the polymerase activity and is involved in binding to the polymerase clamp protein. A beta hairpin structure is necessary for the proofreading function of the polymerase.</text>
</comment>
<feature type="binding site" evidence="13">
    <location>
        <position position="194"/>
    </location>
    <ligand>
        <name>Mg(2+)</name>
        <dbReference type="ChEBI" id="CHEBI:18420"/>
        <label>2</label>
        <note>catalytic; for 3'-5' exonuclease activity</note>
    </ligand>
</feature>
<dbReference type="PRINTS" id="PR00106">
    <property type="entry name" value="DNAPOLB"/>
</dbReference>
<dbReference type="Proteomes" id="UP000033010">
    <property type="component" value="Segment"/>
</dbReference>
<dbReference type="PANTHER" id="PTHR10322:SF23">
    <property type="entry name" value="DNA POLYMERASE DELTA CATALYTIC SUBUNIT"/>
    <property type="match status" value="1"/>
</dbReference>
<feature type="binding site" evidence="13">
    <location>
        <position position="301"/>
    </location>
    <ligand>
        <name>Mg(2+)</name>
        <dbReference type="ChEBI" id="CHEBI:18420"/>
        <label>1</label>
        <note>catalytic; for 3'-5' exonuclease activity</note>
    </ligand>
</feature>
<keyword evidence="18" id="KW-1185">Reference proteome</keyword>
<feature type="region of interest" description="Binding of DNA in B-conformation" evidence="13">
    <location>
        <begin position="636"/>
        <end position="639"/>
    </location>
</feature>
<evidence type="ECO:0000256" key="11">
    <source>
        <dbReference type="ARBA" id="ARBA00023125"/>
    </source>
</evidence>
<evidence type="ECO:0000256" key="5">
    <source>
        <dbReference type="ARBA" id="ARBA00022705"/>
    </source>
</evidence>
<feature type="binding site" evidence="13">
    <location>
        <position position="387"/>
    </location>
    <ligand>
        <name>Mg(2+)</name>
        <dbReference type="ChEBI" id="CHEBI:18420"/>
        <label>4</label>
        <note>catalytic; for polymerase activity</note>
    </ligand>
</feature>
<comment type="catalytic activity">
    <reaction evidence="12 13 14">
        <text>DNA(n) + a 2'-deoxyribonucleoside 5'-triphosphate = DNA(n+1) + diphosphate</text>
        <dbReference type="Rhea" id="RHEA:22508"/>
        <dbReference type="Rhea" id="RHEA-COMP:17339"/>
        <dbReference type="Rhea" id="RHEA-COMP:17340"/>
        <dbReference type="ChEBI" id="CHEBI:33019"/>
        <dbReference type="ChEBI" id="CHEBI:61560"/>
        <dbReference type="ChEBI" id="CHEBI:173112"/>
        <dbReference type="EC" id="2.7.7.7"/>
    </reaction>
</comment>
<evidence type="ECO:0000313" key="18">
    <source>
        <dbReference type="Proteomes" id="UP000033010"/>
    </source>
</evidence>
<dbReference type="InterPro" id="IPR006134">
    <property type="entry name" value="DNA-dir_DNA_pol_B_multi_dom"/>
</dbReference>
<keyword evidence="4 13" id="KW-0548">Nucleotidyltransferase</keyword>
<dbReference type="Gene3D" id="3.40.1820.10">
    <property type="entry name" value="DnaQ-like 3'-5' exonuclease"/>
    <property type="match status" value="1"/>
</dbReference>
<dbReference type="InterPro" id="IPR006172">
    <property type="entry name" value="DNA-dir_DNA_pol_B"/>
</dbReference>
<dbReference type="Gene3D" id="1.20.1280.300">
    <property type="match status" value="1"/>
</dbReference>
<evidence type="ECO:0000259" key="16">
    <source>
        <dbReference type="Pfam" id="PF03104"/>
    </source>
</evidence>
<evidence type="ECO:0000256" key="12">
    <source>
        <dbReference type="ARBA" id="ARBA00049244"/>
    </source>
</evidence>
<evidence type="ECO:0000259" key="15">
    <source>
        <dbReference type="Pfam" id="PF00136"/>
    </source>
</evidence>
<dbReference type="InterPro" id="IPR017964">
    <property type="entry name" value="DNA-dir_DNA_pol_B_CS"/>
</dbReference>
<keyword evidence="13" id="KW-0511">Multifunctional enzyme</keyword>
<dbReference type="EC" id="3.1.11.-" evidence="13"/>
<keyword evidence="5 13" id="KW-0235">DNA replication</keyword>
<dbReference type="GO" id="GO:0046872">
    <property type="term" value="F:metal ion binding"/>
    <property type="evidence" value="ECO:0007669"/>
    <property type="project" value="UniProtKB-KW"/>
</dbReference>
<comment type="function">
    <text evidence="13">Replicates the viral genomic DNA. This polymerase possesses two enzymatic activities: DNA synthesis (polymerase) and an exonucleolytic activity that degrades single-stranded DNA in the 3'- to 5'-direction for proofreading purpose.</text>
</comment>
<evidence type="ECO:0000256" key="1">
    <source>
        <dbReference type="ARBA" id="ARBA00005755"/>
    </source>
</evidence>
<feature type="binding site" evidence="13">
    <location>
        <position position="562"/>
    </location>
    <ligand>
        <name>Mg(2+)</name>
        <dbReference type="ChEBI" id="CHEBI:18420"/>
        <label>4</label>
        <note>catalytic; for polymerase activity</note>
    </ligand>
</feature>
<evidence type="ECO:0000256" key="14">
    <source>
        <dbReference type="RuleBase" id="RU000442"/>
    </source>
</evidence>
<dbReference type="OrthoDB" id="165at10239"/>
<dbReference type="EMBL" id="KJ019071">
    <property type="protein sequence ID" value="AIX24498.1"/>
    <property type="molecule type" value="Genomic_DNA"/>
</dbReference>
<protein>
    <recommendedName>
        <fullName evidence="2 13">DNA-directed DNA polymerase</fullName>
        <ecNumber evidence="2 13">2.7.7.7</ecNumber>
        <ecNumber evidence="13">3.1.11.-</ecNumber>
    </recommendedName>
</protein>
<dbReference type="HAMAP" id="MF_04100">
    <property type="entry name" value="DPOL_T4"/>
    <property type="match status" value="1"/>
</dbReference>
<dbReference type="Pfam" id="PF00136">
    <property type="entry name" value="DNA_pol_B"/>
    <property type="match status" value="1"/>
</dbReference>
<evidence type="ECO:0000256" key="10">
    <source>
        <dbReference type="ARBA" id="ARBA00023109"/>
    </source>
</evidence>
<evidence type="ECO:0000256" key="2">
    <source>
        <dbReference type="ARBA" id="ARBA00012417"/>
    </source>
</evidence>
<dbReference type="PROSITE" id="PS00116">
    <property type="entry name" value="DNA_POLYMERASE_B"/>
    <property type="match status" value="1"/>
</dbReference>
<keyword evidence="3 13" id="KW-0808">Transferase</keyword>
<dbReference type="SMART" id="SM00486">
    <property type="entry name" value="POLBc"/>
    <property type="match status" value="1"/>
</dbReference>
<dbReference type="Gene3D" id="3.30.342.10">
    <property type="entry name" value="DNA Polymerase, chain B, domain 1"/>
    <property type="match status" value="1"/>
</dbReference>
<evidence type="ECO:0000313" key="17">
    <source>
        <dbReference type="EMBL" id="AIX24498.1"/>
    </source>
</evidence>
<dbReference type="SUPFAM" id="SSF56672">
    <property type="entry name" value="DNA/RNA polymerases"/>
    <property type="match status" value="1"/>
</dbReference>
<dbReference type="GO" id="GO:0000166">
    <property type="term" value="F:nucleotide binding"/>
    <property type="evidence" value="ECO:0007669"/>
    <property type="project" value="UniProtKB-UniRule"/>
</dbReference>
<dbReference type="EC" id="2.7.7.7" evidence="2 13"/>
<evidence type="ECO:0000256" key="4">
    <source>
        <dbReference type="ARBA" id="ARBA00022695"/>
    </source>
</evidence>
<keyword evidence="8 13" id="KW-0269">Exonuclease</keyword>
<evidence type="ECO:0000256" key="8">
    <source>
        <dbReference type="ARBA" id="ARBA00022839"/>
    </source>
</evidence>
<feature type="binding site" evidence="13">
    <location>
        <position position="387"/>
    </location>
    <ligand>
        <name>Mg(2+)</name>
        <dbReference type="ChEBI" id="CHEBI:18420"/>
        <label>3</label>
        <note>catalytic; for polymerase activity</note>
    </ligand>
</feature>
<dbReference type="PANTHER" id="PTHR10322">
    <property type="entry name" value="DNA POLYMERASE CATALYTIC SUBUNIT"/>
    <property type="match status" value="1"/>
</dbReference>
<evidence type="ECO:0000256" key="7">
    <source>
        <dbReference type="ARBA" id="ARBA00022801"/>
    </source>
</evidence>
<dbReference type="InterPro" id="IPR012337">
    <property type="entry name" value="RNaseH-like_sf"/>
</dbReference>
<feature type="binding site" evidence="13">
    <location>
        <begin position="390"/>
        <end position="392"/>
    </location>
    <ligand>
        <name>substrate</name>
    </ligand>
</feature>